<dbReference type="Proteomes" id="UP000010523">
    <property type="component" value="Unassembled WGS sequence"/>
</dbReference>
<accession>I3E051</accession>
<name>I3E051_BACMT</name>
<evidence type="ECO:0000313" key="2">
    <source>
        <dbReference type="Proteomes" id="UP000010523"/>
    </source>
</evidence>
<dbReference type="InterPro" id="IPR047764">
    <property type="entry name" value="CmpA"/>
</dbReference>
<sequence>MPTWFQNQMKKAFYEKDRYQIKILNQCWFFYRKKRLSQNPKGQTP</sequence>
<gene>
    <name evidence="1" type="ORF">PB1_05892</name>
</gene>
<dbReference type="RefSeq" id="WP_003351264.1">
    <property type="nucleotide sequence ID" value="NZ_AFEU01000002.1"/>
</dbReference>
<proteinExistence type="predicted"/>
<reference evidence="1 2" key="1">
    <citation type="journal article" date="2012" name="Appl. Environ. Microbiol.">
        <title>Genome Sequence of Thermotolerant Bacillus methanolicus: Features and Regulation Related to Methylotrophy and Production of L-Lysine and L-Glutamate from Methanol.</title>
        <authorList>
            <person name="Heggeset T.M."/>
            <person name="Krog A."/>
            <person name="Balzer S."/>
            <person name="Wentzel A."/>
            <person name="Ellingsen T.E."/>
            <person name="Brautaset T."/>
        </authorList>
    </citation>
    <scope>NUCLEOTIDE SEQUENCE [LARGE SCALE GENOMIC DNA]</scope>
    <source>
        <strain evidence="1 2">PB1</strain>
    </source>
</reference>
<comment type="caution">
    <text evidence="1">The sequence shown here is derived from an EMBL/GenBank/DDBJ whole genome shotgun (WGS) entry which is preliminary data.</text>
</comment>
<keyword evidence="2" id="KW-1185">Reference proteome</keyword>
<dbReference type="eggNOG" id="ENOG5033CG4">
    <property type="taxonomic scope" value="Bacteria"/>
</dbReference>
<dbReference type="PATRIC" id="fig|997296.3.peg.1259"/>
<dbReference type="NCBIfam" id="NF033225">
    <property type="entry name" value="spore_CmpA"/>
    <property type="match status" value="1"/>
</dbReference>
<dbReference type="Pfam" id="PF26301">
    <property type="entry name" value="spore_CmpA"/>
    <property type="match status" value="1"/>
</dbReference>
<organism evidence="1 2">
    <name type="scientific">Bacillus methanolicus PB1</name>
    <dbReference type="NCBI Taxonomy" id="997296"/>
    <lineage>
        <taxon>Bacteria</taxon>
        <taxon>Bacillati</taxon>
        <taxon>Bacillota</taxon>
        <taxon>Bacilli</taxon>
        <taxon>Bacillales</taxon>
        <taxon>Bacillaceae</taxon>
        <taxon>Bacillus</taxon>
    </lineage>
</organism>
<dbReference type="OrthoDB" id="2691694at2"/>
<dbReference type="AlphaFoldDB" id="I3E051"/>
<evidence type="ECO:0008006" key="3">
    <source>
        <dbReference type="Google" id="ProtNLM"/>
    </source>
</evidence>
<protein>
    <recommendedName>
        <fullName evidence="3">Cortex morphogenetic protein CmpA</fullName>
    </recommendedName>
</protein>
<dbReference type="EMBL" id="AFEU01000002">
    <property type="protein sequence ID" value="EIJ79872.1"/>
    <property type="molecule type" value="Genomic_DNA"/>
</dbReference>
<evidence type="ECO:0000313" key="1">
    <source>
        <dbReference type="EMBL" id="EIJ79872.1"/>
    </source>
</evidence>